<evidence type="ECO:0000313" key="8">
    <source>
        <dbReference type="EMBL" id="CAD7266208.1"/>
    </source>
</evidence>
<organism evidence="8">
    <name type="scientific">Timema shepardi</name>
    <name type="common">Walking stick</name>
    <dbReference type="NCBI Taxonomy" id="629360"/>
    <lineage>
        <taxon>Eukaryota</taxon>
        <taxon>Metazoa</taxon>
        <taxon>Ecdysozoa</taxon>
        <taxon>Arthropoda</taxon>
        <taxon>Hexapoda</taxon>
        <taxon>Insecta</taxon>
        <taxon>Pterygota</taxon>
        <taxon>Neoptera</taxon>
        <taxon>Polyneoptera</taxon>
        <taxon>Phasmatodea</taxon>
        <taxon>Timematodea</taxon>
        <taxon>Timematoidea</taxon>
        <taxon>Timematidae</taxon>
        <taxon>Timema</taxon>
    </lineage>
</organism>
<evidence type="ECO:0000259" key="7">
    <source>
        <dbReference type="Pfam" id="PF23354"/>
    </source>
</evidence>
<reference evidence="8" key="1">
    <citation type="submission" date="2020-11" db="EMBL/GenBank/DDBJ databases">
        <authorList>
            <person name="Tran Van P."/>
        </authorList>
    </citation>
    <scope>NUCLEOTIDE SEQUENCE</scope>
</reference>
<feature type="domain" description="NUP160 C-terminal TPR" evidence="6">
    <location>
        <begin position="1167"/>
        <end position="1262"/>
    </location>
</feature>
<gene>
    <name evidence="8" type="ORF">TSIB3V08_LOCUS10233</name>
</gene>
<evidence type="ECO:0000256" key="3">
    <source>
        <dbReference type="ARBA" id="ARBA00023242"/>
    </source>
</evidence>
<evidence type="ECO:0000259" key="4">
    <source>
        <dbReference type="Pfam" id="PF11715"/>
    </source>
</evidence>
<keyword evidence="2" id="KW-0813">Transport</keyword>
<accession>A0A7R9B4R1</accession>
<dbReference type="InterPro" id="IPR056536">
    <property type="entry name" value="TPR_NUP160_C"/>
</dbReference>
<evidence type="ECO:0000259" key="6">
    <source>
        <dbReference type="Pfam" id="PF23347"/>
    </source>
</evidence>
<dbReference type="InterPro" id="IPR056535">
    <property type="entry name" value="TPR_NUP160_M"/>
</dbReference>
<dbReference type="EMBL" id="OC006577">
    <property type="protein sequence ID" value="CAD7266208.1"/>
    <property type="molecule type" value="Genomic_DNA"/>
</dbReference>
<evidence type="ECO:0000259" key="5">
    <source>
        <dbReference type="Pfam" id="PF23345"/>
    </source>
</evidence>
<dbReference type="GO" id="GO:0005643">
    <property type="term" value="C:nuclear pore"/>
    <property type="evidence" value="ECO:0007669"/>
    <property type="project" value="TreeGrafter"/>
</dbReference>
<name>A0A7R9B4R1_TIMSH</name>
<dbReference type="InterPro" id="IPR056547">
    <property type="entry name" value="NUP160_helical"/>
</dbReference>
<dbReference type="InterPro" id="IPR059141">
    <property type="entry name" value="Beta-prop_Nup120_160"/>
</dbReference>
<proteinExistence type="predicted"/>
<dbReference type="Pfam" id="PF23354">
    <property type="entry name" value="TPR_NUP160_120_M"/>
    <property type="match status" value="1"/>
</dbReference>
<sequence>MGEFSLGFREVIPDQTLPEKWKEIHLNTGGTQSTLQDIKVLEKSGGYCYKDSSKYHTRNRFIYWRISQDVLELVEHSLDLNLSGNTVRYKFQDTHILEGITIHETFNNVVILIATVSSVHRLLLPHPNRIHKEDHTFSLYPDLGTQSIFAGVTLDAAQNSSTFHVINHPVINTCLPHACVTWLAMKEEALFALAYNTGLVLLIRLDPMSGMAVTQELKQDTLVPRFLSGIAGALRGKASDDLVAVSMVLHEIGLETYLFAVCQDGYLRMWSCSRAQLVAYTSLLSDGTEHGSTQGAQHHVIRKAICPKTSELLLGVFLCYESQSEFCIVKPVNESGTHHFQFIYTINADKADLVDFCLSPTEVWAVWISAQMETVVSRACITKEDGEGDTWHPVILEQPMESKLEITDPCLNPWRAYTNYIFHPGQFPVVIITKALSLFCRSTTLSDVNLSLSVLKDQVCVAVETEIRKEAKECELSDDEYLDLAESCWAKFYACCVHYHRAASKPVGLVLLRQTGLVLVKKHHFSLIRPMDALEHLFFTDPTKVFPEQFGQTLLLGDDPDVCADLIKIMGVLVDLEERLPEETKLAFSKELFHLSNPDEAMRDCVKEMVNSQSLETEFLDQFEESLLGLQDLHSGMMKLVEALTLDLNCPGRMEEEENSSQTSRLLLRVSHLYSSSLGISTVAQSLYQMAVVRFNICRNLLATLHLLLWLIETIDARENLLATVHNRQSVVNAVKAILMPRIVILTQAYYVVMWVCETPTTYSIVDPSVQRLSLLNLSDMGMFRRPQFRTQTLLELFLLGPGSTHARGLLARLDLSDDQLPMWDHSLLQYVSSLGQLVWPITSNFLLPEFLLVAGQYTLIQEYVRQLQGWCEWNNGARSFLLGSSYLALGERHKACDLLLLAAGQAFKDNFLLSKVIQQGPEQEGQDVMVLYLLKVIRMFEQLGYRDCAIAVANEAIRKATPANDPNLSMLHSVVFEHHLHLGHYQEAYDAMIVNPDPVRRKVHLNMLVMTLLIHCKLDVLIKFSYEGLMSELEQMVEVRARRESVLTTKYYNFLYALHVKKENYRKASAVMFERGLRLGQETSGDLAALESQAKCYMSCVNCLRLVEPEHYAWIVRPVMESAGDSKVGFYFTVDYVAPGISPKRDSAGEHKADSENKRKQVEVLEVADVRREYQLVKARIKLIKHSPKHATTGSRLSPSELVAVLTNVGLYTTALTICRLFKLRYEPVFEGLTSACVTARDVDEHSLWKWLTHNNISGIFVICFDKNVVICLKLMTINNVEEQGKITERDLNLDDKDPVSISWKLLEHLLMTTERPGLTLFHKAVTRRLCQLEAFLPHWLTASYRQRNPAELLRVLLACGRVADAADLAKDYIWAVLGCGKEYFGLKEGLTSAGPPIYLPVNTVDLLLLELESAGKEDQFYRKLFVSLQELMDYYIDTVTRVSRDKVLAAGMK</sequence>
<dbReference type="Pfam" id="PF23347">
    <property type="entry name" value="TPR_Nup160_C"/>
    <property type="match status" value="2"/>
</dbReference>
<feature type="domain" description="NUP160 helical" evidence="5">
    <location>
        <begin position="559"/>
        <end position="798"/>
    </location>
</feature>
<protein>
    <recommendedName>
        <fullName evidence="9">Nuclear pore complex protein Nup160-like</fullName>
    </recommendedName>
</protein>
<comment type="subcellular location">
    <subcellularLocation>
        <location evidence="1">Nucleus</location>
    </subcellularLocation>
</comment>
<evidence type="ECO:0008006" key="9">
    <source>
        <dbReference type="Google" id="ProtNLM"/>
    </source>
</evidence>
<dbReference type="GO" id="GO:0017056">
    <property type="term" value="F:structural constituent of nuclear pore"/>
    <property type="evidence" value="ECO:0007669"/>
    <property type="project" value="TreeGrafter"/>
</dbReference>
<dbReference type="Pfam" id="PF11715">
    <property type="entry name" value="Beta-prop_Nup120_160"/>
    <property type="match status" value="1"/>
</dbReference>
<dbReference type="Pfam" id="PF23345">
    <property type="entry name" value="NUP160_helical"/>
    <property type="match status" value="1"/>
</dbReference>
<evidence type="ECO:0000256" key="1">
    <source>
        <dbReference type="ARBA" id="ARBA00004123"/>
    </source>
</evidence>
<dbReference type="InterPro" id="IPR021717">
    <property type="entry name" value="Nucleoporin_Nup160"/>
</dbReference>
<keyword evidence="3" id="KW-0539">Nucleus</keyword>
<feature type="domain" description="NUP160 middle TPR" evidence="7">
    <location>
        <begin position="840"/>
        <end position="1107"/>
    </location>
</feature>
<feature type="domain" description="Nucleoporin Nup120/160 beta-propeller" evidence="4">
    <location>
        <begin position="60"/>
        <end position="535"/>
    </location>
</feature>
<feature type="domain" description="NUP160 C-terminal TPR" evidence="6">
    <location>
        <begin position="1299"/>
        <end position="1449"/>
    </location>
</feature>
<dbReference type="PANTHER" id="PTHR21286">
    <property type="entry name" value="NUCLEAR PORE COMPLEX PROTEIN NUP160"/>
    <property type="match status" value="1"/>
</dbReference>
<dbReference type="PANTHER" id="PTHR21286:SF0">
    <property type="entry name" value="NUCLEAR PORE COMPLEX PROTEIN NUP160"/>
    <property type="match status" value="1"/>
</dbReference>
<evidence type="ECO:0000256" key="2">
    <source>
        <dbReference type="ARBA" id="ARBA00022448"/>
    </source>
</evidence>